<dbReference type="PRINTS" id="PR01217">
    <property type="entry name" value="PRICHEXTENSN"/>
</dbReference>
<sequence>PCPTSLPVPTTGPTPTTPCPTSLPTPTTSKPAPTTAPVTPSPTTSSPAPTTSKPAPTTAPVTPSPTTSSPAPTTSKPAPTTAPVTPSPTTPTPAPTTAPVTPSPTTPTPAPTTAPVTPSPTTPTPAPTTPAPGTDLRFCSYTHHALSEYFGDLYSDVIRNNKNEHFVYNDKTHSIVAKSNGQCLDAYLNGQNQFKVHTYPCSDSNPNQKWRFNTQNNAIEHLTHQGLCLSNHADRPGQQAFVEPCNGGLNQYFSNCDDPSKVSVQFQTCYTDKWLSEYYTGMFADSKRGNINELFEYNGWTQQIKVLSNGQCLDAFRDNSRAGYGLHTYPCDANNKNQKWNLDGKRVTHAVHTNLCLDADPTDDTHKAQVWECTPYNKNQCWNIHRFY</sequence>
<dbReference type="PROSITE" id="PS50231">
    <property type="entry name" value="RICIN_B_LECTIN"/>
    <property type="match status" value="2"/>
</dbReference>
<protein>
    <recommendedName>
        <fullName evidence="2">Ricin B lectin domain-containing protein</fullName>
    </recommendedName>
</protein>
<comment type="caution">
    <text evidence="3">The sequence shown here is derived from an EMBL/GenBank/DDBJ whole genome shotgun (WGS) entry which is preliminary data.</text>
</comment>
<feature type="compositionally biased region" description="Pro residues" evidence="1">
    <location>
        <begin position="85"/>
        <end position="130"/>
    </location>
</feature>
<dbReference type="Gene3D" id="2.80.10.50">
    <property type="match status" value="2"/>
</dbReference>
<dbReference type="InterPro" id="IPR035992">
    <property type="entry name" value="Ricin_B-like_lectins"/>
</dbReference>
<feature type="non-terminal residue" evidence="3">
    <location>
        <position position="1"/>
    </location>
</feature>
<evidence type="ECO:0000313" key="4">
    <source>
        <dbReference type="Proteomes" id="UP000243579"/>
    </source>
</evidence>
<feature type="region of interest" description="Disordered" evidence="1">
    <location>
        <begin position="1"/>
        <end position="133"/>
    </location>
</feature>
<gene>
    <name evidence="3" type="ORF">ACHHYP_11244</name>
</gene>
<feature type="compositionally biased region" description="Low complexity" evidence="1">
    <location>
        <begin position="24"/>
        <end position="84"/>
    </location>
</feature>
<organism evidence="3 4">
    <name type="scientific">Achlya hypogyna</name>
    <name type="common">Oomycete</name>
    <name type="synonym">Protoachlya hypogyna</name>
    <dbReference type="NCBI Taxonomy" id="1202772"/>
    <lineage>
        <taxon>Eukaryota</taxon>
        <taxon>Sar</taxon>
        <taxon>Stramenopiles</taxon>
        <taxon>Oomycota</taxon>
        <taxon>Saprolegniomycetes</taxon>
        <taxon>Saprolegniales</taxon>
        <taxon>Achlyaceae</taxon>
        <taxon>Achlya</taxon>
    </lineage>
</organism>
<dbReference type="Pfam" id="PF00652">
    <property type="entry name" value="Ricin_B_lectin"/>
    <property type="match status" value="2"/>
</dbReference>
<dbReference type="SUPFAM" id="SSF50370">
    <property type="entry name" value="Ricin B-like lectins"/>
    <property type="match status" value="2"/>
</dbReference>
<evidence type="ECO:0000313" key="3">
    <source>
        <dbReference type="EMBL" id="OQR85871.1"/>
    </source>
</evidence>
<dbReference type="CDD" id="cd00161">
    <property type="entry name" value="beta-trefoil_Ricin-like"/>
    <property type="match status" value="1"/>
</dbReference>
<dbReference type="STRING" id="1202772.A0A1V9YJG8"/>
<feature type="domain" description="Ricin B lectin" evidence="2">
    <location>
        <begin position="132"/>
        <end position="256"/>
    </location>
</feature>
<dbReference type="OrthoDB" id="77823at2759"/>
<feature type="domain" description="Ricin B lectin" evidence="2">
    <location>
        <begin position="262"/>
        <end position="385"/>
    </location>
</feature>
<evidence type="ECO:0000259" key="2">
    <source>
        <dbReference type="SMART" id="SM00458"/>
    </source>
</evidence>
<dbReference type="EMBL" id="JNBR01001570">
    <property type="protein sequence ID" value="OQR85871.1"/>
    <property type="molecule type" value="Genomic_DNA"/>
</dbReference>
<evidence type="ECO:0000256" key="1">
    <source>
        <dbReference type="SAM" id="MobiDB-lite"/>
    </source>
</evidence>
<feature type="compositionally biased region" description="Pro residues" evidence="1">
    <location>
        <begin position="1"/>
        <end position="23"/>
    </location>
</feature>
<dbReference type="InterPro" id="IPR000772">
    <property type="entry name" value="Ricin_B_lectin"/>
</dbReference>
<keyword evidence="4" id="KW-1185">Reference proteome</keyword>
<name>A0A1V9YJG8_ACHHY</name>
<dbReference type="AlphaFoldDB" id="A0A1V9YJG8"/>
<reference evidence="3 4" key="1">
    <citation type="journal article" date="2014" name="Genome Biol. Evol.">
        <title>The secreted proteins of Achlya hypogyna and Thraustotheca clavata identify the ancestral oomycete secretome and reveal gene acquisitions by horizontal gene transfer.</title>
        <authorList>
            <person name="Misner I."/>
            <person name="Blouin N."/>
            <person name="Leonard G."/>
            <person name="Richards T.A."/>
            <person name="Lane C.E."/>
        </authorList>
    </citation>
    <scope>NUCLEOTIDE SEQUENCE [LARGE SCALE GENOMIC DNA]</scope>
    <source>
        <strain evidence="3 4">ATCC 48635</strain>
    </source>
</reference>
<dbReference type="Proteomes" id="UP000243579">
    <property type="component" value="Unassembled WGS sequence"/>
</dbReference>
<accession>A0A1V9YJG8</accession>
<proteinExistence type="predicted"/>
<dbReference type="SMART" id="SM00458">
    <property type="entry name" value="RICIN"/>
    <property type="match status" value="2"/>
</dbReference>